<gene>
    <name evidence="1" type="ORF">DD238_008494</name>
</gene>
<sequence>MKNTPKEKEFSEDRLPLQFFGQKINFKWRRIMDGGVLESVRLDVVKTLSLVLPGKVYMQAGNLGKIQLFLRLPGSSAIG</sequence>
<evidence type="ECO:0000313" key="2">
    <source>
        <dbReference type="Proteomes" id="UP000282087"/>
    </source>
</evidence>
<accession>A0A3M6V736</accession>
<name>A0A3M6V736_9STRA</name>
<keyword evidence="2" id="KW-1185">Reference proteome</keyword>
<proteinExistence type="predicted"/>
<dbReference type="EMBL" id="QLLG01000617">
    <property type="protein sequence ID" value="RMX62468.1"/>
    <property type="molecule type" value="Genomic_DNA"/>
</dbReference>
<organism evidence="1 2">
    <name type="scientific">Peronospora effusa</name>
    <dbReference type="NCBI Taxonomy" id="542832"/>
    <lineage>
        <taxon>Eukaryota</taxon>
        <taxon>Sar</taxon>
        <taxon>Stramenopiles</taxon>
        <taxon>Oomycota</taxon>
        <taxon>Peronosporomycetes</taxon>
        <taxon>Peronosporales</taxon>
        <taxon>Peronosporaceae</taxon>
        <taxon>Peronospora</taxon>
    </lineage>
</organism>
<dbReference type="Proteomes" id="UP000282087">
    <property type="component" value="Unassembled WGS sequence"/>
</dbReference>
<protein>
    <submittedName>
        <fullName evidence="1">Uncharacterized protein</fullName>
    </submittedName>
</protein>
<dbReference type="AlphaFoldDB" id="A0A3M6V736"/>
<evidence type="ECO:0000313" key="1">
    <source>
        <dbReference type="EMBL" id="RMX62468.1"/>
    </source>
</evidence>
<reference evidence="1 2" key="1">
    <citation type="submission" date="2018-06" db="EMBL/GenBank/DDBJ databases">
        <title>Comparative genomics of downy mildews reveals potential adaptations to biotrophy.</title>
        <authorList>
            <person name="Fletcher K."/>
            <person name="Klosterman S.J."/>
            <person name="Derevnina L."/>
            <person name="Martin F."/>
            <person name="Koike S."/>
            <person name="Reyes Chin-Wo S."/>
            <person name="Mou B."/>
            <person name="Michelmore R."/>
        </authorList>
    </citation>
    <scope>NUCLEOTIDE SEQUENCE [LARGE SCALE GENOMIC DNA]</scope>
    <source>
        <strain evidence="1 2">R14</strain>
    </source>
</reference>
<comment type="caution">
    <text evidence="1">The sequence shown here is derived from an EMBL/GenBank/DDBJ whole genome shotgun (WGS) entry which is preliminary data.</text>
</comment>